<sequence length="270" mass="29896">MDQMPCWPTQHHHTMSMESSYLPGSPREGDSALHMLYTMHNQEVVQRMNGPLDHHFTKHSISHPPPNDLPPQTLRRGLSLFDLDRHTPGELETDPMTLAEQPSPASDASRSTIGSIHGDGAKATNRRIQNRAAQRRFRERRVEQNKVLQAQLSDLNERHQSLTDELSSKLDLITQLQKDNEKLQAEAQTLRQRWQSMILLLQRPKSLQLLSMLIGEEGSGSASDGVVGSGAGGNGNGGIRDLDRYLPCLDALTASTRSGVKADELDGDGC</sequence>
<dbReference type="GO" id="GO:0090575">
    <property type="term" value="C:RNA polymerase II transcription regulator complex"/>
    <property type="evidence" value="ECO:0007669"/>
    <property type="project" value="TreeGrafter"/>
</dbReference>
<dbReference type="Gene3D" id="1.20.5.170">
    <property type="match status" value="1"/>
</dbReference>
<dbReference type="SMART" id="SM00338">
    <property type="entry name" value="BRLZ"/>
    <property type="match status" value="1"/>
</dbReference>
<evidence type="ECO:0000256" key="1">
    <source>
        <dbReference type="ARBA" id="ARBA00004123"/>
    </source>
</evidence>
<organism evidence="5 6">
    <name type="scientific">Penicillium ucsense</name>
    <dbReference type="NCBI Taxonomy" id="2839758"/>
    <lineage>
        <taxon>Eukaryota</taxon>
        <taxon>Fungi</taxon>
        <taxon>Dikarya</taxon>
        <taxon>Ascomycota</taxon>
        <taxon>Pezizomycotina</taxon>
        <taxon>Eurotiomycetes</taxon>
        <taxon>Eurotiomycetidae</taxon>
        <taxon>Eurotiales</taxon>
        <taxon>Aspergillaceae</taxon>
        <taxon>Penicillium</taxon>
    </lineage>
</organism>
<accession>A0A8J8WGV9</accession>
<dbReference type="InterPro" id="IPR004827">
    <property type="entry name" value="bZIP"/>
</dbReference>
<dbReference type="InterPro" id="IPR050936">
    <property type="entry name" value="AP-1-like"/>
</dbReference>
<feature type="domain" description="BZIP" evidence="4">
    <location>
        <begin position="120"/>
        <end position="183"/>
    </location>
</feature>
<dbReference type="EMBL" id="WIWV01000083">
    <property type="protein sequence ID" value="KAF7714507.1"/>
    <property type="molecule type" value="Genomic_DNA"/>
</dbReference>
<comment type="caution">
    <text evidence="5">The sequence shown here is derived from an EMBL/GenBank/DDBJ whole genome shotgun (WGS) entry which is preliminary data.</text>
</comment>
<dbReference type="PANTHER" id="PTHR40621:SF6">
    <property type="entry name" value="AP-1-LIKE TRANSCRIPTION FACTOR YAP1-RELATED"/>
    <property type="match status" value="1"/>
</dbReference>
<dbReference type="PANTHER" id="PTHR40621">
    <property type="entry name" value="TRANSCRIPTION FACTOR KAPC-RELATED"/>
    <property type="match status" value="1"/>
</dbReference>
<evidence type="ECO:0000256" key="3">
    <source>
        <dbReference type="SAM" id="MobiDB-lite"/>
    </source>
</evidence>
<evidence type="ECO:0000259" key="4">
    <source>
        <dbReference type="PROSITE" id="PS50217"/>
    </source>
</evidence>
<dbReference type="PROSITE" id="PS00036">
    <property type="entry name" value="BZIP_BASIC"/>
    <property type="match status" value="1"/>
</dbReference>
<evidence type="ECO:0000313" key="6">
    <source>
        <dbReference type="Proteomes" id="UP000631181"/>
    </source>
</evidence>
<dbReference type="Proteomes" id="UP000631181">
    <property type="component" value="Unassembled WGS sequence"/>
</dbReference>
<evidence type="ECO:0000313" key="5">
    <source>
        <dbReference type="EMBL" id="KAF7714507.1"/>
    </source>
</evidence>
<dbReference type="OrthoDB" id="10508373at2759"/>
<feature type="region of interest" description="Disordered" evidence="3">
    <location>
        <begin position="85"/>
        <end position="140"/>
    </location>
</feature>
<feature type="compositionally biased region" description="Polar residues" evidence="3">
    <location>
        <begin position="103"/>
        <end position="114"/>
    </location>
</feature>
<keyword evidence="6" id="KW-1185">Reference proteome</keyword>
<dbReference type="AlphaFoldDB" id="A0A8J8WGV9"/>
<dbReference type="GO" id="GO:0000976">
    <property type="term" value="F:transcription cis-regulatory region binding"/>
    <property type="evidence" value="ECO:0007669"/>
    <property type="project" value="InterPro"/>
</dbReference>
<feature type="region of interest" description="Disordered" evidence="3">
    <location>
        <begin position="1"/>
        <end position="27"/>
    </location>
</feature>
<dbReference type="SUPFAM" id="SSF57959">
    <property type="entry name" value="Leucine zipper domain"/>
    <property type="match status" value="1"/>
</dbReference>
<evidence type="ECO:0000256" key="2">
    <source>
        <dbReference type="ARBA" id="ARBA00023242"/>
    </source>
</evidence>
<proteinExistence type="predicted"/>
<keyword evidence="2" id="KW-0539">Nucleus</keyword>
<dbReference type="PROSITE" id="PS50217">
    <property type="entry name" value="BZIP"/>
    <property type="match status" value="1"/>
</dbReference>
<dbReference type="InterPro" id="IPR046347">
    <property type="entry name" value="bZIP_sf"/>
</dbReference>
<dbReference type="CDD" id="cd14688">
    <property type="entry name" value="bZIP_YAP"/>
    <property type="match status" value="1"/>
</dbReference>
<protein>
    <submittedName>
        <fullName evidence="5">BZIP transcription factor</fullName>
    </submittedName>
</protein>
<feature type="compositionally biased region" description="Basic residues" evidence="3">
    <location>
        <begin position="124"/>
        <end position="139"/>
    </location>
</feature>
<reference evidence="5" key="1">
    <citation type="journal article" date="2020" name="Front. Microbiol.">
        <title>Gene regulatory networks of Penicillium echinulatum 2HH and Penicillium oxalicum 114-2 inferred by a computational biology approach.</title>
        <authorList>
            <person name="Lenz A.R."/>
            <person name="Galan-Vasquez E."/>
            <person name="Balbinot E."/>
            <person name="De Abreu F.P."/>
            <person name="De Oliveira N.S."/>
            <person name="Da Rosa L.O."/>
            <person name="De Avila E Silva S."/>
            <person name="Camassola M."/>
            <person name="Dillon A.J.P."/>
            <person name="Perez-Rueda E."/>
        </authorList>
    </citation>
    <scope>NUCLEOTIDE SEQUENCE</scope>
    <source>
        <strain evidence="5">S1M29</strain>
    </source>
</reference>
<comment type="subcellular location">
    <subcellularLocation>
        <location evidence="1">Nucleus</location>
    </subcellularLocation>
</comment>
<dbReference type="GO" id="GO:0001228">
    <property type="term" value="F:DNA-binding transcription activator activity, RNA polymerase II-specific"/>
    <property type="evidence" value="ECO:0007669"/>
    <property type="project" value="TreeGrafter"/>
</dbReference>
<gene>
    <name evidence="5" type="ORF">PECM_008269</name>
</gene>
<name>A0A8J8WGV9_9EURO</name>